<gene>
    <name evidence="1" type="ORF">SDJN03_14797</name>
</gene>
<evidence type="ECO:0000313" key="2">
    <source>
        <dbReference type="Proteomes" id="UP000685013"/>
    </source>
</evidence>
<dbReference type="AlphaFoldDB" id="A0AAV6N0U1"/>
<protein>
    <submittedName>
        <fullName evidence="1">Uncharacterized protein</fullName>
    </submittedName>
</protein>
<proteinExistence type="predicted"/>
<feature type="non-terminal residue" evidence="1">
    <location>
        <position position="1"/>
    </location>
</feature>
<dbReference type="Proteomes" id="UP000685013">
    <property type="component" value="Chromosome 10"/>
</dbReference>
<organism evidence="1 2">
    <name type="scientific">Cucurbita argyrosperma subsp. sororia</name>
    <dbReference type="NCBI Taxonomy" id="37648"/>
    <lineage>
        <taxon>Eukaryota</taxon>
        <taxon>Viridiplantae</taxon>
        <taxon>Streptophyta</taxon>
        <taxon>Embryophyta</taxon>
        <taxon>Tracheophyta</taxon>
        <taxon>Spermatophyta</taxon>
        <taxon>Magnoliopsida</taxon>
        <taxon>eudicotyledons</taxon>
        <taxon>Gunneridae</taxon>
        <taxon>Pentapetalae</taxon>
        <taxon>rosids</taxon>
        <taxon>fabids</taxon>
        <taxon>Cucurbitales</taxon>
        <taxon>Cucurbitaceae</taxon>
        <taxon>Cucurbiteae</taxon>
        <taxon>Cucurbita</taxon>
    </lineage>
</organism>
<sequence length="126" mass="13585">MFSKSQSTSLINTTSIPEHRRTIASIKLKRTPSPGHESDCALSLLSSLQTQSSGIGFNQAEQDRHLISFLQPLDVSLGHHNRLETASSVLNGCVSNADMNCSGMFHAASNDGGNEAPPPSLPFHWQ</sequence>
<accession>A0AAV6N0U1</accession>
<evidence type="ECO:0000313" key="1">
    <source>
        <dbReference type="EMBL" id="KAG6589374.1"/>
    </source>
</evidence>
<dbReference type="EMBL" id="JAGKQH010000010">
    <property type="protein sequence ID" value="KAG6589374.1"/>
    <property type="molecule type" value="Genomic_DNA"/>
</dbReference>
<reference evidence="1 2" key="1">
    <citation type="journal article" date="2021" name="Hortic Res">
        <title>The domestication of Cucurbita argyrosperma as revealed by the genome of its wild relative.</title>
        <authorList>
            <person name="Barrera-Redondo J."/>
            <person name="Sanchez-de la Vega G."/>
            <person name="Aguirre-Liguori J.A."/>
            <person name="Castellanos-Morales G."/>
            <person name="Gutierrez-Guerrero Y.T."/>
            <person name="Aguirre-Dugua X."/>
            <person name="Aguirre-Planter E."/>
            <person name="Tenaillon M.I."/>
            <person name="Lira-Saade R."/>
            <person name="Eguiarte L.E."/>
        </authorList>
    </citation>
    <scope>NUCLEOTIDE SEQUENCE [LARGE SCALE GENOMIC DNA]</scope>
    <source>
        <strain evidence="1">JBR-2021</strain>
    </source>
</reference>
<comment type="caution">
    <text evidence="1">The sequence shown here is derived from an EMBL/GenBank/DDBJ whole genome shotgun (WGS) entry which is preliminary data.</text>
</comment>
<keyword evidence="2" id="KW-1185">Reference proteome</keyword>
<name>A0AAV6N0U1_9ROSI</name>